<comment type="caution">
    <text evidence="1">The sequence shown here is derived from an EMBL/GenBank/DDBJ whole genome shotgun (WGS) entry which is preliminary data.</text>
</comment>
<dbReference type="RefSeq" id="WP_069333373.1">
    <property type="nucleotide sequence ID" value="NZ_MABH01000232.1"/>
</dbReference>
<name>A0ABX5JBS5_9RHOB</name>
<sequence length="156" mass="17191">MNGRIVVASIVLTALGAGALIYWLQIYAFYEPVAFAPGEEIRLTPIIDEEPEVIVANDVTGIDADSSPLRFRACFTTPLSQAMLTETYRVYPDPTPLNAPPWFDCFDAERIDAALRKGEAIAFLSEHDIAPGVDRVVAVFPDGHAFAWHQLNAEEQ</sequence>
<keyword evidence="2" id="KW-1185">Reference proteome</keyword>
<dbReference type="EMBL" id="PZZW01000001">
    <property type="protein sequence ID" value="PTM81280.1"/>
    <property type="molecule type" value="Genomic_DNA"/>
</dbReference>
<evidence type="ECO:0000313" key="1">
    <source>
        <dbReference type="EMBL" id="PTM81280.1"/>
    </source>
</evidence>
<proteinExistence type="predicted"/>
<evidence type="ECO:0000313" key="2">
    <source>
        <dbReference type="Proteomes" id="UP000240800"/>
    </source>
</evidence>
<gene>
    <name evidence="1" type="ORF">C8J29_101215</name>
</gene>
<dbReference type="Pfam" id="PF20044">
    <property type="entry name" value="DUF6446"/>
    <property type="match status" value="1"/>
</dbReference>
<dbReference type="InterPro" id="IPR045616">
    <property type="entry name" value="DUF6446"/>
</dbReference>
<accession>A0ABX5JBS5</accession>
<reference evidence="1 2" key="1">
    <citation type="submission" date="2018-04" db="EMBL/GenBank/DDBJ databases">
        <title>Genomic Encyclopedia of Type Strains, Phase III (KMG-III): the genomes of soil and plant-associated and newly described type strains.</title>
        <authorList>
            <person name="Whitman W."/>
        </authorList>
    </citation>
    <scope>NUCLEOTIDE SEQUENCE [LARGE SCALE GENOMIC DNA]</scope>
    <source>
        <strain evidence="1 2">JA192</strain>
    </source>
</reference>
<dbReference type="Proteomes" id="UP000240800">
    <property type="component" value="Unassembled WGS sequence"/>
</dbReference>
<organism evidence="1 2">
    <name type="scientific">Cereibacter johrii</name>
    <dbReference type="NCBI Taxonomy" id="445629"/>
    <lineage>
        <taxon>Bacteria</taxon>
        <taxon>Pseudomonadati</taxon>
        <taxon>Pseudomonadota</taxon>
        <taxon>Alphaproteobacteria</taxon>
        <taxon>Rhodobacterales</taxon>
        <taxon>Paracoccaceae</taxon>
        <taxon>Cereibacter</taxon>
    </lineage>
</organism>
<protein>
    <recommendedName>
        <fullName evidence="3">Histidine kinase</fullName>
    </recommendedName>
</protein>
<evidence type="ECO:0008006" key="3">
    <source>
        <dbReference type="Google" id="ProtNLM"/>
    </source>
</evidence>